<evidence type="ECO:0000259" key="1">
    <source>
        <dbReference type="PROSITE" id="PS51502"/>
    </source>
</evidence>
<dbReference type="InterPro" id="IPR011008">
    <property type="entry name" value="Dimeric_a/b-barrel"/>
</dbReference>
<dbReference type="Pfam" id="PF07876">
    <property type="entry name" value="Dabb"/>
    <property type="match status" value="1"/>
</dbReference>
<dbReference type="EMBL" id="QGDQ01000023">
    <property type="protein sequence ID" value="PWJ50265.1"/>
    <property type="molecule type" value="Genomic_DNA"/>
</dbReference>
<dbReference type="Proteomes" id="UP000245469">
    <property type="component" value="Unassembled WGS sequence"/>
</dbReference>
<dbReference type="SMART" id="SM00886">
    <property type="entry name" value="Dabb"/>
    <property type="match status" value="1"/>
</dbReference>
<reference evidence="2 3" key="1">
    <citation type="submission" date="2018-03" db="EMBL/GenBank/DDBJ databases">
        <title>Genomic Encyclopedia of Archaeal and Bacterial Type Strains, Phase II (KMG-II): from individual species to whole genera.</title>
        <authorList>
            <person name="Goeker M."/>
        </authorList>
    </citation>
    <scope>NUCLEOTIDE SEQUENCE [LARGE SCALE GENOMIC DNA]</scope>
    <source>
        <strain evidence="2 3">DSM 44889</strain>
    </source>
</reference>
<evidence type="ECO:0000313" key="3">
    <source>
        <dbReference type="Proteomes" id="UP000245469"/>
    </source>
</evidence>
<dbReference type="InterPro" id="IPR013097">
    <property type="entry name" value="Dabb"/>
</dbReference>
<dbReference type="OrthoDB" id="3536734at2"/>
<protein>
    <submittedName>
        <fullName evidence="2">Stress responsive alpha/beta barrel protein</fullName>
    </submittedName>
</protein>
<organism evidence="2 3">
    <name type="scientific">Quadrisphaera granulorum</name>
    <dbReference type="NCBI Taxonomy" id="317664"/>
    <lineage>
        <taxon>Bacteria</taxon>
        <taxon>Bacillati</taxon>
        <taxon>Actinomycetota</taxon>
        <taxon>Actinomycetes</taxon>
        <taxon>Kineosporiales</taxon>
        <taxon>Kineosporiaceae</taxon>
        <taxon>Quadrisphaera</taxon>
    </lineage>
</organism>
<dbReference type="AlphaFoldDB" id="A0A315ZXQ9"/>
<evidence type="ECO:0000313" key="2">
    <source>
        <dbReference type="EMBL" id="PWJ50265.1"/>
    </source>
</evidence>
<dbReference type="RefSeq" id="WP_109775659.1">
    <property type="nucleotide sequence ID" value="NZ_QGDQ01000023.1"/>
</dbReference>
<sequence length="96" mass="11052">MIRNVVVGKLRDGVALEDVQPGLDAIAALESPGRLACRVGTDLRLREQPWDFAITNDWADEVSYRAYDLDEEYNRIRREMFAPLCEQIVRVQFEVP</sequence>
<keyword evidence="3" id="KW-1185">Reference proteome</keyword>
<gene>
    <name evidence="2" type="ORF">BXY45_12375</name>
</gene>
<accession>A0A315ZXQ9</accession>
<name>A0A315ZXQ9_9ACTN</name>
<comment type="caution">
    <text evidence="2">The sequence shown here is derived from an EMBL/GenBank/DDBJ whole genome shotgun (WGS) entry which is preliminary data.</text>
</comment>
<proteinExistence type="predicted"/>
<dbReference type="Gene3D" id="3.30.70.100">
    <property type="match status" value="1"/>
</dbReference>
<dbReference type="PROSITE" id="PS51502">
    <property type="entry name" value="S_R_A_B_BARREL"/>
    <property type="match status" value="1"/>
</dbReference>
<feature type="domain" description="Stress-response A/B barrel" evidence="1">
    <location>
        <begin position="2"/>
        <end position="93"/>
    </location>
</feature>
<dbReference type="SUPFAM" id="SSF54909">
    <property type="entry name" value="Dimeric alpha+beta barrel"/>
    <property type="match status" value="1"/>
</dbReference>